<evidence type="ECO:0000313" key="1">
    <source>
        <dbReference type="WBParaSite" id="MCU_012133-RA"/>
    </source>
</evidence>
<proteinExistence type="predicted"/>
<name>A0A5K3FW24_MESCO</name>
<protein>
    <submittedName>
        <fullName evidence="1">Uncharacterized protein</fullName>
    </submittedName>
</protein>
<reference evidence="1" key="1">
    <citation type="submission" date="2019-11" db="UniProtKB">
        <authorList>
            <consortium name="WormBaseParasite"/>
        </authorList>
    </citation>
    <scope>IDENTIFICATION</scope>
</reference>
<sequence>MKLVQQSGFYCPITSQNHRSGADNARPPHWLRHASYTAHYSCPSIVGCLSCSHGIGTQRDRGLAEASGVQYNASVATNVEYPMARMKKTGTTEQTLLTNHEPDRYVRRRPFESATLVKPLIKYGTSLESFSG</sequence>
<dbReference type="AlphaFoldDB" id="A0A5K3FW24"/>
<dbReference type="WBParaSite" id="MCU_012133-RA">
    <property type="protein sequence ID" value="MCU_012133-RA"/>
    <property type="gene ID" value="MCU_012133"/>
</dbReference>
<organism evidence="1">
    <name type="scientific">Mesocestoides corti</name>
    <name type="common">Flatworm</name>
    <dbReference type="NCBI Taxonomy" id="53468"/>
    <lineage>
        <taxon>Eukaryota</taxon>
        <taxon>Metazoa</taxon>
        <taxon>Spiralia</taxon>
        <taxon>Lophotrochozoa</taxon>
        <taxon>Platyhelminthes</taxon>
        <taxon>Cestoda</taxon>
        <taxon>Eucestoda</taxon>
        <taxon>Cyclophyllidea</taxon>
        <taxon>Mesocestoididae</taxon>
        <taxon>Mesocestoides</taxon>
    </lineage>
</organism>
<accession>A0A5K3FW24</accession>